<protein>
    <submittedName>
        <fullName evidence="1">Uncharacterized protein</fullName>
    </submittedName>
</protein>
<organism evidence="1 2">
    <name type="scientific">Larkinella punicea</name>
    <dbReference type="NCBI Taxonomy" id="2315727"/>
    <lineage>
        <taxon>Bacteria</taxon>
        <taxon>Pseudomonadati</taxon>
        <taxon>Bacteroidota</taxon>
        <taxon>Cytophagia</taxon>
        <taxon>Cytophagales</taxon>
        <taxon>Spirosomataceae</taxon>
        <taxon>Larkinella</taxon>
    </lineage>
</organism>
<name>A0A368JPF4_9BACT</name>
<evidence type="ECO:0000313" key="1">
    <source>
        <dbReference type="EMBL" id="RCR68483.1"/>
    </source>
</evidence>
<dbReference type="AlphaFoldDB" id="A0A368JPF4"/>
<accession>A0A368JPF4</accession>
<sequence length="84" mass="9114">MNQSPIDGKKTTIKPTKINTSVLIFLLKAKYPDIYGDKATSGANNHSGHGYTVPRSTGFSIIENGVTEAFPLLGADPNSYHKDY</sequence>
<dbReference type="Proteomes" id="UP000253383">
    <property type="component" value="Unassembled WGS sequence"/>
</dbReference>
<evidence type="ECO:0000313" key="2">
    <source>
        <dbReference type="Proteomes" id="UP000253383"/>
    </source>
</evidence>
<keyword evidence="2" id="KW-1185">Reference proteome</keyword>
<dbReference type="EMBL" id="QOWE01000013">
    <property type="protein sequence ID" value="RCR68483.1"/>
    <property type="molecule type" value="Genomic_DNA"/>
</dbReference>
<reference evidence="1 2" key="1">
    <citation type="submission" date="2018-07" db="EMBL/GenBank/DDBJ databases">
        <title>Genome analysis of Larkinella rosea.</title>
        <authorList>
            <person name="Zhou Z."/>
            <person name="Wang G."/>
        </authorList>
    </citation>
    <scope>NUCLEOTIDE SEQUENCE [LARGE SCALE GENOMIC DNA]</scope>
    <source>
        <strain evidence="2">zzj9</strain>
    </source>
</reference>
<proteinExistence type="predicted"/>
<gene>
    <name evidence="1" type="ORF">DUE52_17240</name>
</gene>
<comment type="caution">
    <text evidence="1">The sequence shown here is derived from an EMBL/GenBank/DDBJ whole genome shotgun (WGS) entry which is preliminary data.</text>
</comment>